<evidence type="ECO:0000313" key="4">
    <source>
        <dbReference type="EMBL" id="MBC8534435.1"/>
    </source>
</evidence>
<name>A0A926DCF2_9FIRM</name>
<dbReference type="EMBL" id="JACRSN010000017">
    <property type="protein sequence ID" value="MBC8534435.1"/>
    <property type="molecule type" value="Genomic_DNA"/>
</dbReference>
<dbReference type="RefSeq" id="WP_249320019.1">
    <property type="nucleotide sequence ID" value="NZ_JACRSN010000017.1"/>
</dbReference>
<gene>
    <name evidence="4" type="ORF">IAG03_10650</name>
</gene>
<reference evidence="4" key="1">
    <citation type="submission" date="2020-08" db="EMBL/GenBank/DDBJ databases">
        <title>Genome public.</title>
        <authorList>
            <person name="Liu C."/>
            <person name="Sun Q."/>
        </authorList>
    </citation>
    <scope>NUCLEOTIDE SEQUENCE</scope>
    <source>
        <strain evidence="4">NSJ-40</strain>
    </source>
</reference>
<keyword evidence="2" id="KW-0813">Transport</keyword>
<evidence type="ECO:0000256" key="1">
    <source>
        <dbReference type="ARBA" id="ARBA00010148"/>
    </source>
</evidence>
<comment type="similarity">
    <text evidence="1">Belongs to the V-ATPase F subunit family.</text>
</comment>
<protein>
    <submittedName>
        <fullName evidence="4">V-type ATP synthase subunit F</fullName>
    </submittedName>
</protein>
<accession>A0A926DCF2</accession>
<dbReference type="Proteomes" id="UP000651482">
    <property type="component" value="Unassembled WGS sequence"/>
</dbReference>
<dbReference type="GO" id="GO:0046961">
    <property type="term" value="F:proton-transporting ATPase activity, rotational mechanism"/>
    <property type="evidence" value="ECO:0007669"/>
    <property type="project" value="InterPro"/>
</dbReference>
<keyword evidence="3" id="KW-0406">Ion transport</keyword>
<sequence length="106" mass="11158">MYKIAVLGDYDSIYGFAVLGLDIFPVSEPEESAKLLHRLAGSDYAVIYVTEAAAAAIGEKMKQYQGQVLPAVILIPGVSGNTGEGVAGVKRSVEQAVGSDILFSNH</sequence>
<dbReference type="InterPro" id="IPR036906">
    <property type="entry name" value="ATPase_V1_fsu_sf"/>
</dbReference>
<proteinExistence type="inferred from homology"/>
<dbReference type="InterPro" id="IPR008218">
    <property type="entry name" value="ATPase_V1-cplx_f_g_su"/>
</dbReference>
<evidence type="ECO:0000256" key="2">
    <source>
        <dbReference type="ARBA" id="ARBA00022448"/>
    </source>
</evidence>
<dbReference type="AlphaFoldDB" id="A0A926DCF2"/>
<comment type="caution">
    <text evidence="4">The sequence shown here is derived from an EMBL/GenBank/DDBJ whole genome shotgun (WGS) entry which is preliminary data.</text>
</comment>
<dbReference type="SUPFAM" id="SSF159468">
    <property type="entry name" value="AtpF-like"/>
    <property type="match status" value="1"/>
</dbReference>
<dbReference type="NCBIfam" id="NF002384">
    <property type="entry name" value="PRK01395.1"/>
    <property type="match status" value="1"/>
</dbReference>
<organism evidence="4 5">
    <name type="scientific">Yeguia hominis</name>
    <dbReference type="NCBI Taxonomy" id="2763662"/>
    <lineage>
        <taxon>Bacteria</taxon>
        <taxon>Bacillati</taxon>
        <taxon>Bacillota</taxon>
        <taxon>Clostridia</taxon>
        <taxon>Eubacteriales</taxon>
        <taxon>Yeguiaceae</taxon>
        <taxon>Yeguia</taxon>
    </lineage>
</organism>
<keyword evidence="5" id="KW-1185">Reference proteome</keyword>
<dbReference type="Pfam" id="PF01990">
    <property type="entry name" value="ATP-synt_F"/>
    <property type="match status" value="1"/>
</dbReference>
<evidence type="ECO:0000313" key="5">
    <source>
        <dbReference type="Proteomes" id="UP000651482"/>
    </source>
</evidence>
<evidence type="ECO:0000256" key="3">
    <source>
        <dbReference type="ARBA" id="ARBA00023065"/>
    </source>
</evidence>
<dbReference type="Gene3D" id="3.40.50.10580">
    <property type="entry name" value="ATPase, V1 complex, subunit F"/>
    <property type="match status" value="1"/>
</dbReference>